<comment type="caution">
    <text evidence="1">The sequence shown here is derived from an EMBL/GenBank/DDBJ whole genome shotgun (WGS) entry which is preliminary data.</text>
</comment>
<accession>A0A6L9LFL6</accession>
<keyword evidence="1" id="KW-0378">Hydrolase</keyword>
<dbReference type="EMBL" id="JAAFZH010000004">
    <property type="protein sequence ID" value="NDU95459.1"/>
    <property type="molecule type" value="Genomic_DNA"/>
</dbReference>
<dbReference type="SUPFAM" id="SSF52266">
    <property type="entry name" value="SGNH hydrolase"/>
    <property type="match status" value="1"/>
</dbReference>
<gene>
    <name evidence="1" type="ORF">GK108_11295</name>
</gene>
<dbReference type="GO" id="GO:0016787">
    <property type="term" value="F:hydrolase activity"/>
    <property type="evidence" value="ECO:0007669"/>
    <property type="project" value="UniProtKB-KW"/>
</dbReference>
<proteinExistence type="predicted"/>
<keyword evidence="2" id="KW-1185">Reference proteome</keyword>
<dbReference type="Proteomes" id="UP000474175">
    <property type="component" value="Unassembled WGS sequence"/>
</dbReference>
<sequence>MKILIIGDRHVGGYGLAAGQLSFVGHFIRQINKTGRTVSVEAYAHSTLTAVRTTLAQLPLERYDLIVMQAGKGCLDHPAGIGSLFINSSDNYTALSDDLILPKFLQPISVVKPQPVLEKVRERAQLLMLKSMALLGRFPRLATVSRELTSLLTVLRPHRHKVILLTPFPHSDSNQQWLRQQGKTLFMHSQVRQSFSVFDTDLIVRSREEYFLATQPGYLNAIGHELIGRALFDYYLAAPTIVAIHPIRRT</sequence>
<evidence type="ECO:0000313" key="2">
    <source>
        <dbReference type="Proteomes" id="UP000474175"/>
    </source>
</evidence>
<organism evidence="1 2">
    <name type="scientific">Spirosoma terrae</name>
    <dbReference type="NCBI Taxonomy" id="1968276"/>
    <lineage>
        <taxon>Bacteria</taxon>
        <taxon>Pseudomonadati</taxon>
        <taxon>Bacteroidota</taxon>
        <taxon>Cytophagia</taxon>
        <taxon>Cytophagales</taxon>
        <taxon>Cytophagaceae</taxon>
        <taxon>Spirosoma</taxon>
    </lineage>
</organism>
<name>A0A6L9LFL6_9BACT</name>
<protein>
    <submittedName>
        <fullName evidence="1">SGNH/GDSL hydrolase family protein</fullName>
    </submittedName>
</protein>
<dbReference type="AlphaFoldDB" id="A0A6L9LFL6"/>
<reference evidence="1 2" key="1">
    <citation type="submission" date="2020-02" db="EMBL/GenBank/DDBJ databases">
        <title>Draft genome sequence of two Spirosoma agri KCTC 52727 and Spirosoma terrae KCTC 52035.</title>
        <authorList>
            <person name="Rojas J."/>
            <person name="Ambika Manirajan B."/>
            <person name="Suarez C."/>
            <person name="Ratering S."/>
            <person name="Schnell S."/>
        </authorList>
    </citation>
    <scope>NUCLEOTIDE SEQUENCE [LARGE SCALE GENOMIC DNA]</scope>
    <source>
        <strain evidence="1 2">KCTC 52035</strain>
    </source>
</reference>
<dbReference type="RefSeq" id="WP_163947512.1">
    <property type="nucleotide sequence ID" value="NZ_JAAFZH010000004.1"/>
</dbReference>
<evidence type="ECO:0000313" key="1">
    <source>
        <dbReference type="EMBL" id="NDU95459.1"/>
    </source>
</evidence>